<feature type="transmembrane region" description="Helical" evidence="7">
    <location>
        <begin position="180"/>
        <end position="200"/>
    </location>
</feature>
<organism evidence="9 10">
    <name type="scientific">Streptomyces thermospinosisporus</name>
    <dbReference type="NCBI Taxonomy" id="161482"/>
    <lineage>
        <taxon>Bacteria</taxon>
        <taxon>Bacillati</taxon>
        <taxon>Actinomycetota</taxon>
        <taxon>Actinomycetes</taxon>
        <taxon>Kitasatosporales</taxon>
        <taxon>Streptomycetaceae</taxon>
        <taxon>Streptomyces</taxon>
    </lineage>
</organism>
<feature type="transmembrane region" description="Helical" evidence="7">
    <location>
        <begin position="310"/>
        <end position="334"/>
    </location>
</feature>
<gene>
    <name evidence="9" type="ORF">GCM10009601_17520</name>
</gene>
<evidence type="ECO:0000256" key="2">
    <source>
        <dbReference type="ARBA" id="ARBA00006162"/>
    </source>
</evidence>
<evidence type="ECO:0000256" key="3">
    <source>
        <dbReference type="ARBA" id="ARBA00022475"/>
    </source>
</evidence>
<name>A0ABN1YQ66_9ACTN</name>
<dbReference type="Pfam" id="PF19053">
    <property type="entry name" value="EccD"/>
    <property type="match status" value="1"/>
</dbReference>
<evidence type="ECO:0000256" key="7">
    <source>
        <dbReference type="SAM" id="Phobius"/>
    </source>
</evidence>
<dbReference type="Gene3D" id="3.10.20.90">
    <property type="entry name" value="Phosphatidylinositol 3-kinase Catalytic Subunit, Chain A, domain 1"/>
    <property type="match status" value="1"/>
</dbReference>
<feature type="transmembrane region" description="Helical" evidence="7">
    <location>
        <begin position="373"/>
        <end position="392"/>
    </location>
</feature>
<evidence type="ECO:0000313" key="9">
    <source>
        <dbReference type="EMBL" id="GAA1419894.1"/>
    </source>
</evidence>
<reference evidence="9 10" key="1">
    <citation type="journal article" date="2019" name="Int. J. Syst. Evol. Microbiol.">
        <title>The Global Catalogue of Microorganisms (GCM) 10K type strain sequencing project: providing services to taxonomists for standard genome sequencing and annotation.</title>
        <authorList>
            <consortium name="The Broad Institute Genomics Platform"/>
            <consortium name="The Broad Institute Genome Sequencing Center for Infectious Disease"/>
            <person name="Wu L."/>
            <person name="Ma J."/>
        </authorList>
    </citation>
    <scope>NUCLEOTIDE SEQUENCE [LARGE SCALE GENOMIC DNA]</scope>
    <source>
        <strain evidence="9 10">JCM 11756</strain>
    </source>
</reference>
<dbReference type="EMBL" id="BAAAIZ010000020">
    <property type="protein sequence ID" value="GAA1419894.1"/>
    <property type="molecule type" value="Genomic_DNA"/>
</dbReference>
<keyword evidence="3" id="KW-1003">Cell membrane</keyword>
<feature type="transmembrane region" description="Helical" evidence="7">
    <location>
        <begin position="235"/>
        <end position="257"/>
    </location>
</feature>
<evidence type="ECO:0000313" key="10">
    <source>
        <dbReference type="Proteomes" id="UP001500973"/>
    </source>
</evidence>
<keyword evidence="4 7" id="KW-0812">Transmembrane</keyword>
<feature type="transmembrane region" description="Helical" evidence="7">
    <location>
        <begin position="398"/>
        <end position="418"/>
    </location>
</feature>
<keyword evidence="6 7" id="KW-0472">Membrane</keyword>
<dbReference type="Pfam" id="PF08817">
    <property type="entry name" value="YukD"/>
    <property type="match status" value="1"/>
</dbReference>
<feature type="transmembrane region" description="Helical" evidence="7">
    <location>
        <begin position="129"/>
        <end position="146"/>
    </location>
</feature>
<dbReference type="NCBIfam" id="TIGR03920">
    <property type="entry name" value="T7SS_EccD"/>
    <property type="match status" value="1"/>
</dbReference>
<evidence type="ECO:0000259" key="8">
    <source>
        <dbReference type="Pfam" id="PF19053"/>
    </source>
</evidence>
<keyword evidence="10" id="KW-1185">Reference proteome</keyword>
<keyword evidence="5 7" id="KW-1133">Transmembrane helix</keyword>
<evidence type="ECO:0000256" key="1">
    <source>
        <dbReference type="ARBA" id="ARBA00004651"/>
    </source>
</evidence>
<evidence type="ECO:0000256" key="4">
    <source>
        <dbReference type="ARBA" id="ARBA00022692"/>
    </source>
</evidence>
<feature type="transmembrane region" description="Helical" evidence="7">
    <location>
        <begin position="438"/>
        <end position="457"/>
    </location>
</feature>
<evidence type="ECO:0000256" key="5">
    <source>
        <dbReference type="ARBA" id="ARBA00022989"/>
    </source>
</evidence>
<feature type="transmembrane region" description="Helical" evidence="7">
    <location>
        <begin position="269"/>
        <end position="289"/>
    </location>
</feature>
<protein>
    <recommendedName>
        <fullName evidence="8">EccD-like transmembrane domain-containing protein</fullName>
    </recommendedName>
</protein>
<dbReference type="InterPro" id="IPR006707">
    <property type="entry name" value="T7SS_EccD"/>
</dbReference>
<accession>A0ABN1YQ66</accession>
<sequence length="462" mass="47003">MIAAGSLSRSVTGGGRTALSRVTLVGERRRVDLVLPSREPIGVLLPEIMRLLDDRVGDRPRSRHLVAPDGSALAHDSTLESAGVSDGAVLRLVRVEEAPSAPVVHDVSEETADDLAVRNWRWGPATRRVVAAGATVFWALAAGMLARDHFEMAAVAGALAVAAVACALAGVLCGRLEKTGLAATGLFTSGALGVLGAWTAADAHDFSAAVRLAAVGAAVVVPLLLAAWCTPLGRAGLIGAGTLAGCLIVWEVVIGVQGGATTEVQQTRVGALLAGLSVVLLGVLPRLAMTVSGLTGLDDRRTGGASVSRYAVGTALAVTHRGLVLATVTLGVSAAAAGVLALRTATAWTVPLGVVLLLVLALRARAFPLTAEVVVLLGASAVVLLRLVVVWLEHAATAAAPVALLAALAVLPLVVLAVEPAEHVRVRLRKVGDVLESAAVISLFPLVIGVFGVYGRLLGTFA</sequence>
<comment type="similarity">
    <text evidence="2">Belongs to the EccD/Snm4 family.</text>
</comment>
<evidence type="ECO:0000256" key="6">
    <source>
        <dbReference type="ARBA" id="ARBA00023136"/>
    </source>
</evidence>
<dbReference type="Proteomes" id="UP001500973">
    <property type="component" value="Unassembled WGS sequence"/>
</dbReference>
<feature type="transmembrane region" description="Helical" evidence="7">
    <location>
        <begin position="206"/>
        <end position="228"/>
    </location>
</feature>
<feature type="transmembrane region" description="Helical" evidence="7">
    <location>
        <begin position="340"/>
        <end position="361"/>
    </location>
</feature>
<dbReference type="InterPro" id="IPR024962">
    <property type="entry name" value="YukD-like"/>
</dbReference>
<comment type="subcellular location">
    <subcellularLocation>
        <location evidence="1">Cell membrane</location>
        <topology evidence="1">Multi-pass membrane protein</topology>
    </subcellularLocation>
</comment>
<feature type="transmembrane region" description="Helical" evidence="7">
    <location>
        <begin position="152"/>
        <end position="173"/>
    </location>
</feature>
<dbReference type="InterPro" id="IPR044049">
    <property type="entry name" value="EccD_transm"/>
</dbReference>
<proteinExistence type="inferred from homology"/>
<comment type="caution">
    <text evidence="9">The sequence shown here is derived from an EMBL/GenBank/DDBJ whole genome shotgun (WGS) entry which is preliminary data.</text>
</comment>
<feature type="domain" description="EccD-like transmembrane" evidence="8">
    <location>
        <begin position="126"/>
        <end position="458"/>
    </location>
</feature>